<dbReference type="Proteomes" id="UP001500393">
    <property type="component" value="Unassembled WGS sequence"/>
</dbReference>
<dbReference type="InterPro" id="IPR000387">
    <property type="entry name" value="Tyr_Pase_dom"/>
</dbReference>
<dbReference type="PROSITE" id="PS50056">
    <property type="entry name" value="TYR_PHOSPHATASE_2"/>
    <property type="match status" value="1"/>
</dbReference>
<evidence type="ECO:0000313" key="2">
    <source>
        <dbReference type="EMBL" id="GAA1556250.1"/>
    </source>
</evidence>
<feature type="domain" description="Tyrosine specific protein phosphatases" evidence="1">
    <location>
        <begin position="115"/>
        <end position="171"/>
    </location>
</feature>
<gene>
    <name evidence="2" type="ORF">GCM10009789_07010</name>
</gene>
<dbReference type="InterPro" id="IPR029021">
    <property type="entry name" value="Prot-tyrosine_phosphatase-like"/>
</dbReference>
<dbReference type="EMBL" id="BAAAOS010000007">
    <property type="protein sequence ID" value="GAA1556250.1"/>
    <property type="molecule type" value="Genomic_DNA"/>
</dbReference>
<dbReference type="Pfam" id="PF13350">
    <property type="entry name" value="Y_phosphatase3"/>
    <property type="match status" value="1"/>
</dbReference>
<reference evidence="2 3" key="1">
    <citation type="journal article" date="2019" name="Int. J. Syst. Evol. Microbiol.">
        <title>The Global Catalogue of Microorganisms (GCM) 10K type strain sequencing project: providing services to taxonomists for standard genome sequencing and annotation.</title>
        <authorList>
            <consortium name="The Broad Institute Genomics Platform"/>
            <consortium name="The Broad Institute Genome Sequencing Center for Infectious Disease"/>
            <person name="Wu L."/>
            <person name="Ma J."/>
        </authorList>
    </citation>
    <scope>NUCLEOTIDE SEQUENCE [LARGE SCALE GENOMIC DNA]</scope>
    <source>
        <strain evidence="2 3">JCM 14969</strain>
    </source>
</reference>
<dbReference type="InterPro" id="IPR016130">
    <property type="entry name" value="Tyr_Pase_AS"/>
</dbReference>
<sequence length="240" mass="25673">MNPEPVDRHLHWPGCRNVRDLGGLPTADGRVVRTGRLIRADSMAFLSPAGIDVVRESGVSRIVDLRSVGELAETPSPFAGDPLGLHVSLQDPADPPQDKATIVETCIDMLDLHPELFAAAVLAIVEAPDGAVVVHCHGGKDRTGMVVALALSIAGVPEDEIIADYALTQARLAPLLAEQLAAEADESLHPQMIEFRDTRAESLTAILRHLDTQYGGPEPYLRHAGLTTAQLDALKDRLTG</sequence>
<dbReference type="PROSITE" id="PS00383">
    <property type="entry name" value="TYR_PHOSPHATASE_1"/>
    <property type="match status" value="1"/>
</dbReference>
<protein>
    <submittedName>
        <fullName evidence="2">Tyrosine-protein phosphatase</fullName>
    </submittedName>
</protein>
<dbReference type="SUPFAM" id="SSF52799">
    <property type="entry name" value="(Phosphotyrosine protein) phosphatases II"/>
    <property type="match status" value="1"/>
</dbReference>
<name>A0ABN2CFJ4_9ACTN</name>
<evidence type="ECO:0000259" key="1">
    <source>
        <dbReference type="PROSITE" id="PS50056"/>
    </source>
</evidence>
<accession>A0ABN2CFJ4</accession>
<organism evidence="2 3">
    <name type="scientific">Kribbella sancticallisti</name>
    <dbReference type="NCBI Taxonomy" id="460087"/>
    <lineage>
        <taxon>Bacteria</taxon>
        <taxon>Bacillati</taxon>
        <taxon>Actinomycetota</taxon>
        <taxon>Actinomycetes</taxon>
        <taxon>Propionibacteriales</taxon>
        <taxon>Kribbellaceae</taxon>
        <taxon>Kribbella</taxon>
    </lineage>
</organism>
<evidence type="ECO:0000313" key="3">
    <source>
        <dbReference type="Proteomes" id="UP001500393"/>
    </source>
</evidence>
<proteinExistence type="predicted"/>
<dbReference type="InterPro" id="IPR026893">
    <property type="entry name" value="Tyr/Ser_Pase_IphP-type"/>
</dbReference>
<comment type="caution">
    <text evidence="2">The sequence shown here is derived from an EMBL/GenBank/DDBJ whole genome shotgun (WGS) entry which is preliminary data.</text>
</comment>
<keyword evidence="3" id="KW-1185">Reference proteome</keyword>
<dbReference type="Gene3D" id="3.90.190.10">
    <property type="entry name" value="Protein tyrosine phosphatase superfamily"/>
    <property type="match status" value="1"/>
</dbReference>